<proteinExistence type="predicted"/>
<accession>A0A8J4DMY5</accession>
<dbReference type="AlphaFoldDB" id="A0A8J4DMY5"/>
<keyword evidence="2" id="KW-1185">Reference proteome</keyword>
<comment type="caution">
    <text evidence="1">The sequence shown here is derived from an EMBL/GenBank/DDBJ whole genome shotgun (WGS) entry which is preliminary data.</text>
</comment>
<evidence type="ECO:0000313" key="2">
    <source>
        <dbReference type="Proteomes" id="UP000619260"/>
    </source>
</evidence>
<name>A0A8J4DMY5_9ACTN</name>
<dbReference type="Proteomes" id="UP000619260">
    <property type="component" value="Unassembled WGS sequence"/>
</dbReference>
<reference evidence="1" key="1">
    <citation type="submission" date="2021-01" db="EMBL/GenBank/DDBJ databases">
        <title>Whole genome shotgun sequence of Virgisporangium aliadipatigenens NBRC 105644.</title>
        <authorList>
            <person name="Komaki H."/>
            <person name="Tamura T."/>
        </authorList>
    </citation>
    <scope>NUCLEOTIDE SEQUENCE</scope>
    <source>
        <strain evidence="1">NBRC 105644</strain>
    </source>
</reference>
<evidence type="ECO:0000313" key="1">
    <source>
        <dbReference type="EMBL" id="GIJ43854.1"/>
    </source>
</evidence>
<dbReference type="EMBL" id="BOPF01000002">
    <property type="protein sequence ID" value="GIJ43854.1"/>
    <property type="molecule type" value="Genomic_DNA"/>
</dbReference>
<gene>
    <name evidence="1" type="ORF">Val02_07400</name>
</gene>
<protein>
    <submittedName>
        <fullName evidence="1">Uncharacterized protein</fullName>
    </submittedName>
</protein>
<sequence>MTFAATVSGVDDFEAWLAATRDQIFGEIDRLHEQVRRDGAEFLAEEGGSPEFDEVAQLVVAGRLSWSDVCTGNSADPVVQSLHRRFWQAPDDDARRR</sequence>
<organism evidence="1 2">
    <name type="scientific">Virgisporangium aliadipatigenens</name>
    <dbReference type="NCBI Taxonomy" id="741659"/>
    <lineage>
        <taxon>Bacteria</taxon>
        <taxon>Bacillati</taxon>
        <taxon>Actinomycetota</taxon>
        <taxon>Actinomycetes</taxon>
        <taxon>Micromonosporales</taxon>
        <taxon>Micromonosporaceae</taxon>
        <taxon>Virgisporangium</taxon>
    </lineage>
</organism>